<evidence type="ECO:0000313" key="2">
    <source>
        <dbReference type="Proteomes" id="UP001054945"/>
    </source>
</evidence>
<dbReference type="AlphaFoldDB" id="A0AAV4SGL8"/>
<dbReference type="Proteomes" id="UP001054945">
    <property type="component" value="Unassembled WGS sequence"/>
</dbReference>
<name>A0AAV4SGL8_CAEEX</name>
<dbReference type="EMBL" id="BPLR01009307">
    <property type="protein sequence ID" value="GIY31008.1"/>
    <property type="molecule type" value="Genomic_DNA"/>
</dbReference>
<accession>A0AAV4SGL8</accession>
<dbReference type="InterPro" id="IPR036397">
    <property type="entry name" value="RNaseH_sf"/>
</dbReference>
<dbReference type="GO" id="GO:0003676">
    <property type="term" value="F:nucleic acid binding"/>
    <property type="evidence" value="ECO:0007669"/>
    <property type="project" value="InterPro"/>
</dbReference>
<reference evidence="1 2" key="1">
    <citation type="submission" date="2021-06" db="EMBL/GenBank/DDBJ databases">
        <title>Caerostris extrusa draft genome.</title>
        <authorList>
            <person name="Kono N."/>
            <person name="Arakawa K."/>
        </authorList>
    </citation>
    <scope>NUCLEOTIDE SEQUENCE [LARGE SCALE GENOMIC DNA]</scope>
</reference>
<evidence type="ECO:0000313" key="1">
    <source>
        <dbReference type="EMBL" id="GIY31008.1"/>
    </source>
</evidence>
<organism evidence="1 2">
    <name type="scientific">Caerostris extrusa</name>
    <name type="common">Bark spider</name>
    <name type="synonym">Caerostris bankana</name>
    <dbReference type="NCBI Taxonomy" id="172846"/>
    <lineage>
        <taxon>Eukaryota</taxon>
        <taxon>Metazoa</taxon>
        <taxon>Ecdysozoa</taxon>
        <taxon>Arthropoda</taxon>
        <taxon>Chelicerata</taxon>
        <taxon>Arachnida</taxon>
        <taxon>Araneae</taxon>
        <taxon>Araneomorphae</taxon>
        <taxon>Entelegynae</taxon>
        <taxon>Araneoidea</taxon>
        <taxon>Araneidae</taxon>
        <taxon>Caerostris</taxon>
    </lineage>
</organism>
<proteinExistence type="predicted"/>
<protein>
    <submittedName>
        <fullName evidence="1">Uncharacterized protein</fullName>
    </submittedName>
</protein>
<gene>
    <name evidence="1" type="ORF">CEXT_629001</name>
</gene>
<sequence length="113" mass="13036">MSVHLTFLWTDEARFHLQGHVNIHVRIWAMENLLAHETVSLYSAKVTAFIFYHRAILFENIGPGRLVTCIVNVYDMRLFLSNHDIPSLQQFGYAGRLIFVQDDALSHIANPIK</sequence>
<comment type="caution">
    <text evidence="1">The sequence shown here is derived from an EMBL/GenBank/DDBJ whole genome shotgun (WGS) entry which is preliminary data.</text>
</comment>
<dbReference type="Gene3D" id="3.30.420.10">
    <property type="entry name" value="Ribonuclease H-like superfamily/Ribonuclease H"/>
    <property type="match status" value="1"/>
</dbReference>
<keyword evidence="2" id="KW-1185">Reference proteome</keyword>